<evidence type="ECO:0000256" key="6">
    <source>
        <dbReference type="ARBA" id="ARBA00022840"/>
    </source>
</evidence>
<dbReference type="InterPro" id="IPR003593">
    <property type="entry name" value="AAA+_ATPase"/>
</dbReference>
<evidence type="ECO:0000259" key="9">
    <source>
        <dbReference type="PROSITE" id="PS50893"/>
    </source>
</evidence>
<keyword evidence="11" id="KW-1185">Reference proteome</keyword>
<keyword evidence="4" id="KW-1003">Cell membrane</keyword>
<dbReference type="SUPFAM" id="SSF52540">
    <property type="entry name" value="P-loop containing nucleoside triphosphate hydrolases"/>
    <property type="match status" value="1"/>
</dbReference>
<reference evidence="11" key="1">
    <citation type="journal article" date="2019" name="Int. J. Syst. Evol. Microbiol.">
        <title>The Global Catalogue of Microorganisms (GCM) 10K type strain sequencing project: providing services to taxonomists for standard genome sequencing and annotation.</title>
        <authorList>
            <consortium name="The Broad Institute Genomics Platform"/>
            <consortium name="The Broad Institute Genome Sequencing Center for Infectious Disease"/>
            <person name="Wu L."/>
            <person name="Ma J."/>
        </authorList>
    </citation>
    <scope>NUCLEOTIDE SEQUENCE [LARGE SCALE GENOMIC DNA]</scope>
    <source>
        <strain evidence="11">TBRC 1826</strain>
    </source>
</reference>
<dbReference type="SMART" id="SM00382">
    <property type="entry name" value="AAA"/>
    <property type="match status" value="1"/>
</dbReference>
<evidence type="ECO:0000256" key="7">
    <source>
        <dbReference type="ARBA" id="ARBA00023136"/>
    </source>
</evidence>
<comment type="similarity">
    <text evidence="2">Belongs to the ABC transporter superfamily.</text>
</comment>
<dbReference type="PROSITE" id="PS50893">
    <property type="entry name" value="ABC_TRANSPORTER_2"/>
    <property type="match status" value="1"/>
</dbReference>
<evidence type="ECO:0000256" key="2">
    <source>
        <dbReference type="ARBA" id="ARBA00005417"/>
    </source>
</evidence>
<sequence length="293" mass="29773">MTGPERAGPVLDVAGLGVRVGGRDVVAGLGLRLAAGEVTALVGRSGSGKSLTARALIGLLPDGARARGSALLDTGAGVHDLLGLPAHRLRTLRGSGIGYVFQEAQASLNPTVTVGTHVRETLAAHGVPRALRRGRGLAALSEAGIAGPERIWAARPFELSGGQAQRVALALACVLDPRLLIADEVTSALDPVTQARVLDLLRDRTAGTGRALLLITHDLAVAGRWADRVAVLDGGRIVENGPADAVLGAPAHPFTAALVRAAGGLGRPGDGGEACDEGRRRLEAAPQAERGAS</sequence>
<evidence type="ECO:0000313" key="10">
    <source>
        <dbReference type="EMBL" id="MFC3998412.1"/>
    </source>
</evidence>
<accession>A0ABV8FTT9</accession>
<dbReference type="PANTHER" id="PTHR43297:SF2">
    <property type="entry name" value="DIPEPTIDE TRANSPORT ATP-BINDING PROTEIN DPPD"/>
    <property type="match status" value="1"/>
</dbReference>
<dbReference type="Pfam" id="PF00005">
    <property type="entry name" value="ABC_tran"/>
    <property type="match status" value="1"/>
</dbReference>
<gene>
    <name evidence="10" type="ORF">ACFOVU_20975</name>
</gene>
<dbReference type="EMBL" id="JBHSBH010000013">
    <property type="protein sequence ID" value="MFC3998412.1"/>
    <property type="molecule type" value="Genomic_DNA"/>
</dbReference>
<dbReference type="PANTHER" id="PTHR43297">
    <property type="entry name" value="OLIGOPEPTIDE TRANSPORT ATP-BINDING PROTEIN APPD"/>
    <property type="match status" value="1"/>
</dbReference>
<keyword evidence="7" id="KW-0472">Membrane</keyword>
<proteinExistence type="inferred from homology"/>
<keyword evidence="5" id="KW-0547">Nucleotide-binding</keyword>
<comment type="subcellular location">
    <subcellularLocation>
        <location evidence="1">Cell membrane</location>
        <topology evidence="1">Peripheral membrane protein</topology>
    </subcellularLocation>
</comment>
<dbReference type="RefSeq" id="WP_378536220.1">
    <property type="nucleotide sequence ID" value="NZ_JBHSBH010000013.1"/>
</dbReference>
<feature type="region of interest" description="Disordered" evidence="8">
    <location>
        <begin position="266"/>
        <end position="293"/>
    </location>
</feature>
<evidence type="ECO:0000256" key="1">
    <source>
        <dbReference type="ARBA" id="ARBA00004202"/>
    </source>
</evidence>
<dbReference type="InterPro" id="IPR050388">
    <property type="entry name" value="ABC_Ni/Peptide_Import"/>
</dbReference>
<keyword evidence="6 10" id="KW-0067">ATP-binding</keyword>
<evidence type="ECO:0000313" key="11">
    <source>
        <dbReference type="Proteomes" id="UP001595847"/>
    </source>
</evidence>
<name>A0ABV8FTT9_9ACTN</name>
<dbReference type="CDD" id="cd03257">
    <property type="entry name" value="ABC_NikE_OppD_transporters"/>
    <property type="match status" value="1"/>
</dbReference>
<dbReference type="Gene3D" id="3.40.50.300">
    <property type="entry name" value="P-loop containing nucleotide triphosphate hydrolases"/>
    <property type="match status" value="1"/>
</dbReference>
<keyword evidence="3" id="KW-0813">Transport</keyword>
<dbReference type="InterPro" id="IPR003439">
    <property type="entry name" value="ABC_transporter-like_ATP-bd"/>
</dbReference>
<dbReference type="InterPro" id="IPR027417">
    <property type="entry name" value="P-loop_NTPase"/>
</dbReference>
<comment type="caution">
    <text evidence="10">The sequence shown here is derived from an EMBL/GenBank/DDBJ whole genome shotgun (WGS) entry which is preliminary data.</text>
</comment>
<organism evidence="10 11">
    <name type="scientific">Nocardiopsis sediminis</name>
    <dbReference type="NCBI Taxonomy" id="1778267"/>
    <lineage>
        <taxon>Bacteria</taxon>
        <taxon>Bacillati</taxon>
        <taxon>Actinomycetota</taxon>
        <taxon>Actinomycetes</taxon>
        <taxon>Streptosporangiales</taxon>
        <taxon>Nocardiopsidaceae</taxon>
        <taxon>Nocardiopsis</taxon>
    </lineage>
</organism>
<evidence type="ECO:0000256" key="5">
    <source>
        <dbReference type="ARBA" id="ARBA00022741"/>
    </source>
</evidence>
<dbReference type="GO" id="GO:0005524">
    <property type="term" value="F:ATP binding"/>
    <property type="evidence" value="ECO:0007669"/>
    <property type="project" value="UniProtKB-KW"/>
</dbReference>
<evidence type="ECO:0000256" key="3">
    <source>
        <dbReference type="ARBA" id="ARBA00022448"/>
    </source>
</evidence>
<feature type="domain" description="ABC transporter" evidence="9">
    <location>
        <begin position="11"/>
        <end position="259"/>
    </location>
</feature>
<evidence type="ECO:0000256" key="8">
    <source>
        <dbReference type="SAM" id="MobiDB-lite"/>
    </source>
</evidence>
<evidence type="ECO:0000256" key="4">
    <source>
        <dbReference type="ARBA" id="ARBA00022475"/>
    </source>
</evidence>
<protein>
    <submittedName>
        <fullName evidence="10">ATP-binding cassette domain-containing protein</fullName>
    </submittedName>
</protein>
<dbReference type="Proteomes" id="UP001595847">
    <property type="component" value="Unassembled WGS sequence"/>
</dbReference>